<keyword evidence="2" id="KW-1185">Reference proteome</keyword>
<comment type="caution">
    <text evidence="1">The sequence shown here is derived from an EMBL/GenBank/DDBJ whole genome shotgun (WGS) entry which is preliminary data.</text>
</comment>
<reference evidence="1 2" key="1">
    <citation type="journal article" date="2012" name="J. Bacteriol.">
        <title>Draft Genome Sequence of the Soil Bacterium Burkholderia terrae Strain BS001, Which Interacts with Fungal Surface Structures.</title>
        <authorList>
            <person name="Nazir R."/>
            <person name="Hansen M.A."/>
            <person name="Sorensen S."/>
            <person name="van Elsas J.D."/>
        </authorList>
    </citation>
    <scope>NUCLEOTIDE SEQUENCE [LARGE SCALE GENOMIC DNA]</scope>
    <source>
        <strain evidence="1 2">BS001</strain>
    </source>
</reference>
<name>A0ABN0FCJ2_9BURK</name>
<dbReference type="EMBL" id="AKAU01000197">
    <property type="protein sequence ID" value="EIM96345.1"/>
    <property type="molecule type" value="Genomic_DNA"/>
</dbReference>
<gene>
    <name evidence="1" type="ORF">WQE_35016</name>
</gene>
<sequence>MMKCALSDLSEVKVRYRGDICACSERLTAKHYNAADAIARIVCKQCCAGFIHQHVIERIRLLRPMQGDDTGSKNTIARFVVRILS</sequence>
<evidence type="ECO:0000313" key="1">
    <source>
        <dbReference type="EMBL" id="EIM96345.1"/>
    </source>
</evidence>
<protein>
    <submittedName>
        <fullName evidence="1">Uncharacterized protein</fullName>
    </submittedName>
</protein>
<accession>A0ABN0FCJ2</accession>
<evidence type="ECO:0000313" key="2">
    <source>
        <dbReference type="Proteomes" id="UP000004980"/>
    </source>
</evidence>
<dbReference type="Proteomes" id="UP000004980">
    <property type="component" value="Unassembled WGS sequence"/>
</dbReference>
<proteinExistence type="predicted"/>
<organism evidence="1 2">
    <name type="scientific">Paraburkholderia hospita</name>
    <dbReference type="NCBI Taxonomy" id="169430"/>
    <lineage>
        <taxon>Bacteria</taxon>
        <taxon>Pseudomonadati</taxon>
        <taxon>Pseudomonadota</taxon>
        <taxon>Betaproteobacteria</taxon>
        <taxon>Burkholderiales</taxon>
        <taxon>Burkholderiaceae</taxon>
        <taxon>Paraburkholderia</taxon>
    </lineage>
</organism>